<organism evidence="2 3">
    <name type="scientific">Kocuria palustris PEL</name>
    <dbReference type="NCBI Taxonomy" id="1236550"/>
    <lineage>
        <taxon>Bacteria</taxon>
        <taxon>Bacillati</taxon>
        <taxon>Actinomycetota</taxon>
        <taxon>Actinomycetes</taxon>
        <taxon>Micrococcales</taxon>
        <taxon>Micrococcaceae</taxon>
        <taxon>Kocuria</taxon>
    </lineage>
</organism>
<sequence>MTGSEGSVVPFTIERMPFTAQAIDRGGLEMEMFRDWPIVYLLDDARRVYVGESLHGVSRMRQHQASEAKQGMRTLRLVLSEMFNKSVCLDLESTLIRLFQGDGSFHVVNRNIGIVDAGYYQRERYREAFREIFEELRAGGMFQRTIPQIENSELYKFSPFKTLTADQAVAVGEIVESLLQDFESDDGGISIIQGDPGTGKTIVAVYLLKLLSDIAAYQDGDEADPEEMFSEHFDESTRDLMADRRMAFVVPQESLRHAIQGVFSRLPSMSEVKVLTAFEVGESEEDFDLVIVDEAHRLNQYAMQAHGTQLKRFRDITTKLFGHLDEDKNQLDWIRAKSRHVVLMLDLHQSVRPADIPRAELEAVVGQARERGRVHPLHTQMRAAGGNDYIAYVRDLMAGRSPERQLSFGEYEFTMFDDAGALKNRIEALEPEYGLCRMTAGFAWPWRSNPRGKIRADHDFELDGTAFRWNSVTTDWVNSPKAPSEVGSIHTLQGYDLNYAGVIIGPELRFDPDEQRLWVDRAHYADRNGKIDNRLRGQTTTDDDLLHYVTNAYAVLLTRGMRGTFVYVCDPQLRRHLERFIPKAAPLP</sequence>
<dbReference type="STRING" id="71999.KPaMU14_12155"/>
<dbReference type="InterPro" id="IPR000305">
    <property type="entry name" value="GIY-YIG_endonuc"/>
</dbReference>
<dbReference type="Pfam" id="PF09848">
    <property type="entry name" value="SLFN-g3_helicase"/>
    <property type="match status" value="1"/>
</dbReference>
<evidence type="ECO:0000259" key="1">
    <source>
        <dbReference type="PROSITE" id="PS50164"/>
    </source>
</evidence>
<dbReference type="InterPro" id="IPR003593">
    <property type="entry name" value="AAA+_ATPase"/>
</dbReference>
<dbReference type="CDD" id="cd10439">
    <property type="entry name" value="GIY-YIG_COG3410"/>
    <property type="match status" value="1"/>
</dbReference>
<keyword evidence="3" id="KW-1185">Reference proteome</keyword>
<comment type="caution">
    <text evidence="2">The sequence shown here is derived from an EMBL/GenBank/DDBJ whole genome shotgun (WGS) entry which is preliminary data.</text>
</comment>
<proteinExistence type="predicted"/>
<dbReference type="SUPFAM" id="SSF52540">
    <property type="entry name" value="P-loop containing nucleoside triphosphate hydrolases"/>
    <property type="match status" value="1"/>
</dbReference>
<dbReference type="EMBL" id="ANHZ02000007">
    <property type="protein sequence ID" value="EME36882.1"/>
    <property type="molecule type" value="Genomic_DNA"/>
</dbReference>
<reference evidence="2 3" key="1">
    <citation type="journal article" date="2014" name="Genome Announc.">
        <title>Draft Genome Sequence of Kocuria palustris PEL.</title>
        <authorList>
            <person name="Sharma G."/>
            <person name="Khatri I."/>
            <person name="Subramanian S."/>
        </authorList>
    </citation>
    <scope>NUCLEOTIDE SEQUENCE [LARGE SCALE GENOMIC DNA]</scope>
    <source>
        <strain evidence="2 3">PEL</strain>
    </source>
</reference>
<protein>
    <recommendedName>
        <fullName evidence="1">GIY-YIG domain-containing protein</fullName>
    </recommendedName>
</protein>
<dbReference type="RefSeq" id="WP_006214271.1">
    <property type="nucleotide sequence ID" value="NZ_ANHZ02000007.1"/>
</dbReference>
<feature type="domain" description="GIY-YIG" evidence="1">
    <location>
        <begin position="35"/>
        <end position="108"/>
    </location>
</feature>
<dbReference type="PROSITE" id="PS50164">
    <property type="entry name" value="GIY_YIG"/>
    <property type="match status" value="1"/>
</dbReference>
<evidence type="ECO:0000313" key="2">
    <source>
        <dbReference type="EMBL" id="EME36882.1"/>
    </source>
</evidence>
<dbReference type="Proteomes" id="UP000009877">
    <property type="component" value="Unassembled WGS sequence"/>
</dbReference>
<dbReference type="InterPro" id="IPR027417">
    <property type="entry name" value="P-loop_NTPase"/>
</dbReference>
<dbReference type="InterPro" id="IPR018647">
    <property type="entry name" value="SLFN_3-like_DNA/RNA_helicase"/>
</dbReference>
<name>M2WED4_9MICC</name>
<gene>
    <name evidence="2" type="ORF">C884_02242</name>
</gene>
<dbReference type="SMART" id="SM00382">
    <property type="entry name" value="AAA"/>
    <property type="match status" value="1"/>
</dbReference>
<dbReference type="AlphaFoldDB" id="M2WED4"/>
<evidence type="ECO:0000313" key="3">
    <source>
        <dbReference type="Proteomes" id="UP000009877"/>
    </source>
</evidence>
<accession>M2WED4</accession>
<dbReference type="Gene3D" id="3.40.50.300">
    <property type="entry name" value="P-loop containing nucleotide triphosphate hydrolases"/>
    <property type="match status" value="1"/>
</dbReference>